<name>A0A0W0VU49_9GAMM</name>
<feature type="domain" description="WipA-like phosphatase" evidence="1">
    <location>
        <begin position="106"/>
        <end position="346"/>
    </location>
</feature>
<accession>A0A0W0VU49</accession>
<dbReference type="Pfam" id="PF21663">
    <property type="entry name" value="WipA_Phos"/>
    <property type="match status" value="1"/>
</dbReference>
<dbReference type="GO" id="GO:0016791">
    <property type="term" value="F:phosphatase activity"/>
    <property type="evidence" value="ECO:0007669"/>
    <property type="project" value="InterPro"/>
</dbReference>
<evidence type="ECO:0000313" key="2">
    <source>
        <dbReference type="EMBL" id="KTD23485.1"/>
    </source>
</evidence>
<organism evidence="2 3">
    <name type="scientific">Legionella lansingensis</name>
    <dbReference type="NCBI Taxonomy" id="45067"/>
    <lineage>
        <taxon>Bacteria</taxon>
        <taxon>Pseudomonadati</taxon>
        <taxon>Pseudomonadota</taxon>
        <taxon>Gammaproteobacteria</taxon>
        <taxon>Legionellales</taxon>
        <taxon>Legionellaceae</taxon>
        <taxon>Legionella</taxon>
    </lineage>
</organism>
<evidence type="ECO:0000259" key="1">
    <source>
        <dbReference type="Pfam" id="PF21663"/>
    </source>
</evidence>
<protein>
    <submittedName>
        <fullName evidence="2">Substrate of the Dot/Icm secretion system</fullName>
    </submittedName>
</protein>
<gene>
    <name evidence="2" type="primary">wipA</name>
    <name evidence="2" type="ORF">Llan_0856</name>
</gene>
<dbReference type="EMBL" id="LNYI01000014">
    <property type="protein sequence ID" value="KTD23485.1"/>
    <property type="molecule type" value="Genomic_DNA"/>
</dbReference>
<dbReference type="NCBIfam" id="NF043030">
    <property type="entry name" value="T4SS_Wip"/>
    <property type="match status" value="1"/>
</dbReference>
<dbReference type="AlphaFoldDB" id="A0A0W0VU49"/>
<evidence type="ECO:0000313" key="3">
    <source>
        <dbReference type="Proteomes" id="UP000054869"/>
    </source>
</evidence>
<dbReference type="eggNOG" id="ENOG5034CFV">
    <property type="taxonomic scope" value="Bacteria"/>
</dbReference>
<dbReference type="InterPro" id="IPR048521">
    <property type="entry name" value="WipA_Phos"/>
</dbReference>
<comment type="caution">
    <text evidence="2">The sequence shown here is derived from an EMBL/GenBank/DDBJ whole genome shotgun (WGS) entry which is preliminary data.</text>
</comment>
<keyword evidence="3" id="KW-1185">Reference proteome</keyword>
<dbReference type="Gene3D" id="3.60.21.10">
    <property type="match status" value="1"/>
</dbReference>
<dbReference type="Proteomes" id="UP000054869">
    <property type="component" value="Unassembled WGS sequence"/>
</dbReference>
<sequence length="394" mass="45783">MKIIEKSVDIYQYPTELEENSHSITIGDLHGNVVKLAQFLLRHGVIQFKSGIDPIAGYNVLVHIYETFGELAKLHLQRPYIREALTELVQQFNDFMCQLEIKNKILVRLIGDEVADRGSCDYFTLRLIRFLHENDVKVTILISNHNSEFIAAYEHLFITNELRSLNFIINEQKYSFFGLKLLLDEEVISETEVKELVQIAYKPTLKILDYTLTADSIGIFSHAPTRFDVIKSLADYFGVVYEEANKEALAGTIDNINHSFKLAVKDNKVHEFFNIPWNIIVENLSAAEIAQWPLIYVTWNRWDAAKETQDARPAELHDYHIWYVHGHDNYKSQLPHVHNLDTYCGKEERKSERKRIKEAAQLLTTLPENSTLRSSVQNYLDEVHRYRVLITDES</sequence>
<dbReference type="PATRIC" id="fig|45067.4.peg.887"/>
<dbReference type="STRING" id="45067.Llan_0856"/>
<dbReference type="RefSeq" id="WP_051546164.1">
    <property type="nucleotide sequence ID" value="NZ_CAAAJD010000014.1"/>
</dbReference>
<dbReference type="OrthoDB" id="5654315at2"/>
<dbReference type="InterPro" id="IPR029052">
    <property type="entry name" value="Metallo-depent_PP-like"/>
</dbReference>
<reference evidence="2 3" key="1">
    <citation type="submission" date="2015-11" db="EMBL/GenBank/DDBJ databases">
        <title>Genomic analysis of 38 Legionella species identifies large and diverse effector repertoires.</title>
        <authorList>
            <person name="Burstein D."/>
            <person name="Amaro F."/>
            <person name="Zusman T."/>
            <person name="Lifshitz Z."/>
            <person name="Cohen O."/>
            <person name="Gilbert J.A."/>
            <person name="Pupko T."/>
            <person name="Shuman H.A."/>
            <person name="Segal G."/>
        </authorList>
    </citation>
    <scope>NUCLEOTIDE SEQUENCE [LARGE SCALE GENOMIC DNA]</scope>
    <source>
        <strain evidence="2 3">ATCC 49751</strain>
    </source>
</reference>
<proteinExistence type="predicted"/>